<evidence type="ECO:0000256" key="1">
    <source>
        <dbReference type="ARBA" id="ARBA00022679"/>
    </source>
</evidence>
<protein>
    <submittedName>
        <fullName evidence="3">Methyltransferase domain-containing protein</fullName>
    </submittedName>
</protein>
<name>A0A6I2GD15_9LACT</name>
<dbReference type="Pfam" id="PF13649">
    <property type="entry name" value="Methyltransf_25"/>
    <property type="match status" value="1"/>
</dbReference>
<keyword evidence="3" id="KW-0489">Methyltransferase</keyword>
<dbReference type="GO" id="GO:0008168">
    <property type="term" value="F:methyltransferase activity"/>
    <property type="evidence" value="ECO:0007669"/>
    <property type="project" value="UniProtKB-KW"/>
</dbReference>
<reference evidence="3 4" key="1">
    <citation type="submission" date="2019-11" db="EMBL/GenBank/DDBJ databases">
        <title>Characterisation of Fundicoccus ignavus gen. nov. sp. nov., a novel genus of the family Aerococcaceae isolated from bulk tank milk.</title>
        <authorList>
            <person name="Siebert A."/>
            <person name="Huptas C."/>
            <person name="Wenning M."/>
            <person name="Scherer S."/>
            <person name="Doll E.V."/>
        </authorList>
    </citation>
    <scope>NUCLEOTIDE SEQUENCE [LARGE SCALE GENOMIC DNA]</scope>
    <source>
        <strain evidence="3 4">WS4759</strain>
    </source>
</reference>
<evidence type="ECO:0000259" key="2">
    <source>
        <dbReference type="Pfam" id="PF13649"/>
    </source>
</evidence>
<sequence length="254" mass="29251">MGNRRMSFAEIAHIYDRFNELDAYEAWLDFTLNSLNKQPKKVLDVACGTGWFTQLLAPFVGSITAVDIDENMLKIAKKEQGDAQTIDYQVGDMLDMSNLDQDFNLVTCYADSLCFLENATQVGQALSEMYQRLQAGGTLLFDVWTPYQINEVFDGFNYFDSDETAAILWDSESTPGQNKVNHYLTVFEQTETLQYKRVDVELTERTYPLEIYLKALIAAGFESDKIEVLVDYGASLYHKRKDKETDRWFFRCVK</sequence>
<gene>
    <name evidence="3" type="ORF">GIY09_04610</name>
</gene>
<feature type="domain" description="Methyltransferase" evidence="2">
    <location>
        <begin position="42"/>
        <end position="137"/>
    </location>
</feature>
<dbReference type="PANTHER" id="PTHR43861">
    <property type="entry name" value="TRANS-ACONITATE 2-METHYLTRANSFERASE-RELATED"/>
    <property type="match status" value="1"/>
</dbReference>
<dbReference type="Gene3D" id="2.20.25.110">
    <property type="entry name" value="S-adenosyl-L-methionine-dependent methyltransferases"/>
    <property type="match status" value="1"/>
</dbReference>
<comment type="caution">
    <text evidence="3">The sequence shown here is derived from an EMBL/GenBank/DDBJ whole genome shotgun (WGS) entry which is preliminary data.</text>
</comment>
<dbReference type="EMBL" id="WJQS01000003">
    <property type="protein sequence ID" value="MRI85156.1"/>
    <property type="molecule type" value="Genomic_DNA"/>
</dbReference>
<dbReference type="InterPro" id="IPR041698">
    <property type="entry name" value="Methyltransf_25"/>
</dbReference>
<dbReference type="Proteomes" id="UP000430975">
    <property type="component" value="Unassembled WGS sequence"/>
</dbReference>
<keyword evidence="1 3" id="KW-0808">Transferase</keyword>
<dbReference type="Gene3D" id="3.40.50.150">
    <property type="entry name" value="Vaccinia Virus protein VP39"/>
    <property type="match status" value="1"/>
</dbReference>
<evidence type="ECO:0000313" key="4">
    <source>
        <dbReference type="Proteomes" id="UP000430975"/>
    </source>
</evidence>
<dbReference type="AlphaFoldDB" id="A0A6I2GD15"/>
<proteinExistence type="predicted"/>
<keyword evidence="4" id="KW-1185">Reference proteome</keyword>
<dbReference type="GO" id="GO:0032259">
    <property type="term" value="P:methylation"/>
    <property type="evidence" value="ECO:0007669"/>
    <property type="project" value="UniProtKB-KW"/>
</dbReference>
<dbReference type="InterPro" id="IPR029063">
    <property type="entry name" value="SAM-dependent_MTases_sf"/>
</dbReference>
<dbReference type="SUPFAM" id="SSF53335">
    <property type="entry name" value="S-adenosyl-L-methionine-dependent methyltransferases"/>
    <property type="match status" value="1"/>
</dbReference>
<organism evidence="3 4">
    <name type="scientific">Fundicoccus ignavus</name>
    <dbReference type="NCBI Taxonomy" id="2664442"/>
    <lineage>
        <taxon>Bacteria</taxon>
        <taxon>Bacillati</taxon>
        <taxon>Bacillota</taxon>
        <taxon>Bacilli</taxon>
        <taxon>Lactobacillales</taxon>
        <taxon>Aerococcaceae</taxon>
        <taxon>Fundicoccus</taxon>
    </lineage>
</organism>
<evidence type="ECO:0000313" key="3">
    <source>
        <dbReference type="EMBL" id="MRI85156.1"/>
    </source>
</evidence>
<accession>A0A6I2GD15</accession>
<dbReference type="CDD" id="cd02440">
    <property type="entry name" value="AdoMet_MTases"/>
    <property type="match status" value="1"/>
</dbReference>